<organism evidence="1 2">
    <name type="scientific">Romanomermis culicivorax</name>
    <name type="common">Nematode worm</name>
    <dbReference type="NCBI Taxonomy" id="13658"/>
    <lineage>
        <taxon>Eukaryota</taxon>
        <taxon>Metazoa</taxon>
        <taxon>Ecdysozoa</taxon>
        <taxon>Nematoda</taxon>
        <taxon>Enoplea</taxon>
        <taxon>Dorylaimia</taxon>
        <taxon>Mermithida</taxon>
        <taxon>Mermithoidea</taxon>
        <taxon>Mermithidae</taxon>
        <taxon>Romanomermis</taxon>
    </lineage>
</organism>
<evidence type="ECO:0000313" key="2">
    <source>
        <dbReference type="WBParaSite" id="nRc.2.0.1.t23386-RA"/>
    </source>
</evidence>
<dbReference type="Proteomes" id="UP000887565">
    <property type="component" value="Unplaced"/>
</dbReference>
<evidence type="ECO:0000313" key="1">
    <source>
        <dbReference type="Proteomes" id="UP000887565"/>
    </source>
</evidence>
<sequence length="85" mass="9874">MMKLSRIADGGAPQHINFPWKKATKLNGKNEGPIQVPIENSADLRYSSINVMCCSDYERYLVHNRYHSQKGYHKRGVTSERMYRT</sequence>
<dbReference type="AlphaFoldDB" id="A0A915JCM9"/>
<keyword evidence="1" id="KW-1185">Reference proteome</keyword>
<protein>
    <submittedName>
        <fullName evidence="2">Uncharacterized protein</fullName>
    </submittedName>
</protein>
<reference evidence="2" key="1">
    <citation type="submission" date="2022-11" db="UniProtKB">
        <authorList>
            <consortium name="WormBaseParasite"/>
        </authorList>
    </citation>
    <scope>IDENTIFICATION</scope>
</reference>
<dbReference type="WBParaSite" id="nRc.2.0.1.t23386-RA">
    <property type="protein sequence ID" value="nRc.2.0.1.t23386-RA"/>
    <property type="gene ID" value="nRc.2.0.1.g23386"/>
</dbReference>
<proteinExistence type="predicted"/>
<name>A0A915JCM9_ROMCU</name>
<accession>A0A915JCM9</accession>